<dbReference type="RefSeq" id="WP_056993126.1">
    <property type="nucleotide sequence ID" value="NZ_JQCE01000050.1"/>
</dbReference>
<reference evidence="3 4" key="1">
    <citation type="journal article" date="2015" name="Genome Announc.">
        <title>Expanding the biotechnology potential of lactobacilli through comparative genomics of 213 strains and associated genera.</title>
        <authorList>
            <person name="Sun Z."/>
            <person name="Harris H.M."/>
            <person name="McCann A."/>
            <person name="Guo C."/>
            <person name="Argimon S."/>
            <person name="Zhang W."/>
            <person name="Yang X."/>
            <person name="Jeffery I.B."/>
            <person name="Cooney J.C."/>
            <person name="Kagawa T.F."/>
            <person name="Liu W."/>
            <person name="Song Y."/>
            <person name="Salvetti E."/>
            <person name="Wrobel A."/>
            <person name="Rasinkangas P."/>
            <person name="Parkhill J."/>
            <person name="Rea M.C."/>
            <person name="O'Sullivan O."/>
            <person name="Ritari J."/>
            <person name="Douillard F.P."/>
            <person name="Paul Ross R."/>
            <person name="Yang R."/>
            <person name="Briner A.E."/>
            <person name="Felis G.E."/>
            <person name="de Vos W.M."/>
            <person name="Barrangou R."/>
            <person name="Klaenhammer T.R."/>
            <person name="Caufield P.W."/>
            <person name="Cui Y."/>
            <person name="Zhang H."/>
            <person name="O'Toole P.W."/>
        </authorList>
    </citation>
    <scope>NUCLEOTIDE SEQUENCE [LARGE SCALE GENOMIC DNA]</scope>
    <source>
        <strain evidence="3 4">DSM 24301</strain>
    </source>
</reference>
<protein>
    <submittedName>
        <fullName evidence="3">Phage helicase</fullName>
    </submittedName>
</protein>
<dbReference type="GO" id="GO:0016787">
    <property type="term" value="F:hydrolase activity"/>
    <property type="evidence" value="ECO:0007669"/>
    <property type="project" value="InterPro"/>
</dbReference>
<dbReference type="GO" id="GO:0005524">
    <property type="term" value="F:ATP binding"/>
    <property type="evidence" value="ECO:0007669"/>
    <property type="project" value="InterPro"/>
</dbReference>
<evidence type="ECO:0000313" key="4">
    <source>
        <dbReference type="Proteomes" id="UP000050969"/>
    </source>
</evidence>
<dbReference type="EMBL" id="JQCE01000050">
    <property type="protein sequence ID" value="KRO16162.1"/>
    <property type="molecule type" value="Genomic_DNA"/>
</dbReference>
<keyword evidence="4" id="KW-1185">Reference proteome</keyword>
<dbReference type="InterPro" id="IPR006935">
    <property type="entry name" value="Helicase/UvrB_N"/>
</dbReference>
<evidence type="ECO:0000313" key="3">
    <source>
        <dbReference type="EMBL" id="KRO16162.1"/>
    </source>
</evidence>
<dbReference type="PANTHER" id="PTHR47396">
    <property type="entry name" value="TYPE I RESTRICTION ENZYME ECOKI R PROTEIN"/>
    <property type="match status" value="1"/>
</dbReference>
<feature type="domain" description="Helicase C-terminal" evidence="2">
    <location>
        <begin position="205"/>
        <end position="363"/>
    </location>
</feature>
<proteinExistence type="predicted"/>
<accession>A0A0R2MUY3</accession>
<name>A0A0R2MUY3_9LACO</name>
<keyword evidence="3" id="KW-0547">Nucleotide-binding</keyword>
<dbReference type="SMART" id="SM00487">
    <property type="entry name" value="DEXDc"/>
    <property type="match status" value="1"/>
</dbReference>
<keyword evidence="3" id="KW-0347">Helicase</keyword>
<gene>
    <name evidence="3" type="ORF">IV56_GL001918</name>
</gene>
<dbReference type="PROSITE" id="PS51192">
    <property type="entry name" value="HELICASE_ATP_BIND_1"/>
    <property type="match status" value="1"/>
</dbReference>
<dbReference type="Pfam" id="PF04851">
    <property type="entry name" value="ResIII"/>
    <property type="match status" value="2"/>
</dbReference>
<evidence type="ECO:0000259" key="2">
    <source>
        <dbReference type="PROSITE" id="PS51194"/>
    </source>
</evidence>
<dbReference type="Pfam" id="PF00271">
    <property type="entry name" value="Helicase_C"/>
    <property type="match status" value="1"/>
</dbReference>
<dbReference type="STRING" id="1293598.IV56_GL001918"/>
<dbReference type="PANTHER" id="PTHR47396:SF1">
    <property type="entry name" value="ATP-DEPENDENT HELICASE IRC3-RELATED"/>
    <property type="match status" value="1"/>
</dbReference>
<dbReference type="GO" id="GO:0004386">
    <property type="term" value="F:helicase activity"/>
    <property type="evidence" value="ECO:0007669"/>
    <property type="project" value="UniProtKB-KW"/>
</dbReference>
<dbReference type="Gene3D" id="3.40.50.300">
    <property type="entry name" value="P-loop containing nucleotide triphosphate hydrolases"/>
    <property type="match status" value="2"/>
</dbReference>
<dbReference type="PROSITE" id="PS51194">
    <property type="entry name" value="HELICASE_CTER"/>
    <property type="match status" value="1"/>
</dbReference>
<dbReference type="InterPro" id="IPR001650">
    <property type="entry name" value="Helicase_C-like"/>
</dbReference>
<feature type="domain" description="Helicase ATP-binding" evidence="1">
    <location>
        <begin position="17"/>
        <end position="152"/>
    </location>
</feature>
<dbReference type="SUPFAM" id="SSF52540">
    <property type="entry name" value="P-loop containing nucleoside triphosphate hydrolases"/>
    <property type="match status" value="1"/>
</dbReference>
<comment type="caution">
    <text evidence="3">The sequence shown here is derived from an EMBL/GenBank/DDBJ whole genome shotgun (WGS) entry which is preliminary data.</text>
</comment>
<dbReference type="PATRIC" id="fig|1293598.4.peg.2000"/>
<sequence length="450" mass="50577">MGKLRVYQQKLVDQVRKSLTTGYKRVLVQSPAGSGKTATMAEIAKKATERGNRVLFIVHRKEIVAQAKATFERWGVDMSLCEVGMVQTITRRLDYIATPQLILCDEAHHSLAASYKRIFEHFKNSVLVGFTATPARLSGTGMKEVYDDLIIGPEIKWLIDNSYLAPYDYYAPTLIDVERLKRASTGDYSNKSMDQAIKVRAIFGDVLKTYKEVANNTKTIVYTHNVQASIDVTDAFNRAGYHAEQVDGKTSAEMRKQAMDNFRSGRTLILVNAELYGEGVDVPDCQTVIMLRPTDSLTLFIQQSMRGMRYQPGKRATIIDHVGNAYRFGLPDTPREWSLEGQPKKERGKSDAPAIRTCPKCYAVLPANTHICPLCGFEQPVESRELDVEAEAKLTKLTPAFKFTVKRPDHMSPKDAKSMDDLKKIANAHGYKPGWVYYQAKARGFISNKK</sequence>
<keyword evidence="3" id="KW-0378">Hydrolase</keyword>
<dbReference type="InterPro" id="IPR014001">
    <property type="entry name" value="Helicase_ATP-bd"/>
</dbReference>
<dbReference type="InterPro" id="IPR050742">
    <property type="entry name" value="Helicase_Restrict-Modif_Enz"/>
</dbReference>
<dbReference type="GO" id="GO:0003677">
    <property type="term" value="F:DNA binding"/>
    <property type="evidence" value="ECO:0007669"/>
    <property type="project" value="InterPro"/>
</dbReference>
<dbReference type="Proteomes" id="UP000050969">
    <property type="component" value="Unassembled WGS sequence"/>
</dbReference>
<keyword evidence="3" id="KW-0067">ATP-binding</keyword>
<dbReference type="InterPro" id="IPR027417">
    <property type="entry name" value="P-loop_NTPase"/>
</dbReference>
<dbReference type="AlphaFoldDB" id="A0A0R2MUY3"/>
<dbReference type="SMART" id="SM00490">
    <property type="entry name" value="HELICc"/>
    <property type="match status" value="1"/>
</dbReference>
<evidence type="ECO:0000259" key="1">
    <source>
        <dbReference type="PROSITE" id="PS51192"/>
    </source>
</evidence>
<dbReference type="GO" id="GO:0005829">
    <property type="term" value="C:cytosol"/>
    <property type="evidence" value="ECO:0007669"/>
    <property type="project" value="TreeGrafter"/>
</dbReference>
<organism evidence="3 4">
    <name type="scientific">Lacticaseibacillus saniviri JCM 17471 = DSM 24301</name>
    <dbReference type="NCBI Taxonomy" id="1293598"/>
    <lineage>
        <taxon>Bacteria</taxon>
        <taxon>Bacillati</taxon>
        <taxon>Bacillota</taxon>
        <taxon>Bacilli</taxon>
        <taxon>Lactobacillales</taxon>
        <taxon>Lactobacillaceae</taxon>
        <taxon>Lacticaseibacillus</taxon>
    </lineage>
</organism>